<organism evidence="6 7">
    <name type="scientific">Viridothelium virens</name>
    <name type="common">Speckled blister lichen</name>
    <name type="synonym">Trypethelium virens</name>
    <dbReference type="NCBI Taxonomy" id="1048519"/>
    <lineage>
        <taxon>Eukaryota</taxon>
        <taxon>Fungi</taxon>
        <taxon>Dikarya</taxon>
        <taxon>Ascomycota</taxon>
        <taxon>Pezizomycotina</taxon>
        <taxon>Dothideomycetes</taxon>
        <taxon>Dothideomycetes incertae sedis</taxon>
        <taxon>Trypetheliales</taxon>
        <taxon>Trypetheliaceae</taxon>
        <taxon>Viridothelium</taxon>
    </lineage>
</organism>
<keyword evidence="4" id="KW-0456">Lyase</keyword>
<dbReference type="OrthoDB" id="5290969at2759"/>
<dbReference type="InterPro" id="IPR011057">
    <property type="entry name" value="Mss4-like_sf"/>
</dbReference>
<evidence type="ECO:0000256" key="2">
    <source>
        <dbReference type="ARBA" id="ARBA00022723"/>
    </source>
</evidence>
<dbReference type="AlphaFoldDB" id="A0A6A6HIZ8"/>
<feature type="domain" description="CENP-V/GFA" evidence="5">
    <location>
        <begin position="3"/>
        <end position="124"/>
    </location>
</feature>
<keyword evidence="3" id="KW-0862">Zinc</keyword>
<comment type="similarity">
    <text evidence="1">Belongs to the Gfa family.</text>
</comment>
<evidence type="ECO:0000256" key="3">
    <source>
        <dbReference type="ARBA" id="ARBA00022833"/>
    </source>
</evidence>
<accession>A0A6A6HIZ8</accession>
<reference evidence="6" key="1">
    <citation type="journal article" date="2020" name="Stud. Mycol.">
        <title>101 Dothideomycetes genomes: a test case for predicting lifestyles and emergence of pathogens.</title>
        <authorList>
            <person name="Haridas S."/>
            <person name="Albert R."/>
            <person name="Binder M."/>
            <person name="Bloem J."/>
            <person name="Labutti K."/>
            <person name="Salamov A."/>
            <person name="Andreopoulos B."/>
            <person name="Baker S."/>
            <person name="Barry K."/>
            <person name="Bills G."/>
            <person name="Bluhm B."/>
            <person name="Cannon C."/>
            <person name="Castanera R."/>
            <person name="Culley D."/>
            <person name="Daum C."/>
            <person name="Ezra D."/>
            <person name="Gonzalez J."/>
            <person name="Henrissat B."/>
            <person name="Kuo A."/>
            <person name="Liang C."/>
            <person name="Lipzen A."/>
            <person name="Lutzoni F."/>
            <person name="Magnuson J."/>
            <person name="Mondo S."/>
            <person name="Nolan M."/>
            <person name="Ohm R."/>
            <person name="Pangilinan J."/>
            <person name="Park H.-J."/>
            <person name="Ramirez L."/>
            <person name="Alfaro M."/>
            <person name="Sun H."/>
            <person name="Tritt A."/>
            <person name="Yoshinaga Y."/>
            <person name="Zwiers L.-H."/>
            <person name="Turgeon B."/>
            <person name="Goodwin S."/>
            <person name="Spatafora J."/>
            <person name="Crous P."/>
            <person name="Grigoriev I."/>
        </authorList>
    </citation>
    <scope>NUCLEOTIDE SEQUENCE</scope>
    <source>
        <strain evidence="6">Tuck. ex Michener</strain>
    </source>
</reference>
<dbReference type="SUPFAM" id="SSF51316">
    <property type="entry name" value="Mss4-like"/>
    <property type="match status" value="1"/>
</dbReference>
<dbReference type="Gene3D" id="3.90.1590.10">
    <property type="entry name" value="glutathione-dependent formaldehyde- activating enzyme (gfa)"/>
    <property type="match status" value="1"/>
</dbReference>
<sequence>MPLVASCQCGIIRLPLPLDQPTELYICHCTHCQAQSAAAFGISACFPTFAIPPPGSPPATAANLGSWVRTTASGEIQECWFCTVCGTRLVHAPKGAEFLVVKGGSIRVIDDEHDDTGNDGKKLDIKSVWDTGMHIWCRSAVVSIPDTAERWEKDDGTSKKL</sequence>
<evidence type="ECO:0000256" key="4">
    <source>
        <dbReference type="ARBA" id="ARBA00023239"/>
    </source>
</evidence>
<dbReference type="PANTHER" id="PTHR33337">
    <property type="entry name" value="GFA DOMAIN-CONTAINING PROTEIN"/>
    <property type="match status" value="1"/>
</dbReference>
<evidence type="ECO:0000313" key="6">
    <source>
        <dbReference type="EMBL" id="KAF2237941.1"/>
    </source>
</evidence>
<name>A0A6A6HIZ8_VIRVR</name>
<evidence type="ECO:0000313" key="7">
    <source>
        <dbReference type="Proteomes" id="UP000800092"/>
    </source>
</evidence>
<dbReference type="PANTHER" id="PTHR33337:SF3">
    <property type="entry name" value="CENP-V_GFA DOMAIN-CONTAINING PROTEIN"/>
    <property type="match status" value="1"/>
</dbReference>
<dbReference type="EMBL" id="ML991778">
    <property type="protein sequence ID" value="KAF2237941.1"/>
    <property type="molecule type" value="Genomic_DNA"/>
</dbReference>
<dbReference type="PROSITE" id="PS51891">
    <property type="entry name" value="CENP_V_GFA"/>
    <property type="match status" value="1"/>
</dbReference>
<dbReference type="GO" id="GO:0046872">
    <property type="term" value="F:metal ion binding"/>
    <property type="evidence" value="ECO:0007669"/>
    <property type="project" value="UniProtKB-KW"/>
</dbReference>
<dbReference type="GO" id="GO:0016846">
    <property type="term" value="F:carbon-sulfur lyase activity"/>
    <property type="evidence" value="ECO:0007669"/>
    <property type="project" value="InterPro"/>
</dbReference>
<proteinExistence type="inferred from homology"/>
<keyword evidence="2" id="KW-0479">Metal-binding</keyword>
<gene>
    <name evidence="6" type="ORF">EV356DRAFT_363755</name>
</gene>
<evidence type="ECO:0000256" key="1">
    <source>
        <dbReference type="ARBA" id="ARBA00005495"/>
    </source>
</evidence>
<dbReference type="Proteomes" id="UP000800092">
    <property type="component" value="Unassembled WGS sequence"/>
</dbReference>
<evidence type="ECO:0000259" key="5">
    <source>
        <dbReference type="PROSITE" id="PS51891"/>
    </source>
</evidence>
<keyword evidence="7" id="KW-1185">Reference proteome</keyword>
<dbReference type="InterPro" id="IPR006913">
    <property type="entry name" value="CENP-V/GFA"/>
</dbReference>
<dbReference type="Pfam" id="PF04828">
    <property type="entry name" value="GFA"/>
    <property type="match status" value="1"/>
</dbReference>
<protein>
    <recommendedName>
        <fullName evidence="5">CENP-V/GFA domain-containing protein</fullName>
    </recommendedName>
</protein>